<gene>
    <name evidence="1" type="ORF">K488DRAFT_67247</name>
</gene>
<accession>A0ACB8R0F0</accession>
<reference evidence="1" key="2">
    <citation type="journal article" date="2022" name="New Phytol.">
        <title>Evolutionary transition to the ectomycorrhizal habit in the genomes of a hyperdiverse lineage of mushroom-forming fungi.</title>
        <authorList>
            <person name="Looney B."/>
            <person name="Miyauchi S."/>
            <person name="Morin E."/>
            <person name="Drula E."/>
            <person name="Courty P.E."/>
            <person name="Kohler A."/>
            <person name="Kuo A."/>
            <person name="LaButti K."/>
            <person name="Pangilinan J."/>
            <person name="Lipzen A."/>
            <person name="Riley R."/>
            <person name="Andreopoulos W."/>
            <person name="He G."/>
            <person name="Johnson J."/>
            <person name="Nolan M."/>
            <person name="Tritt A."/>
            <person name="Barry K.W."/>
            <person name="Grigoriev I.V."/>
            <person name="Nagy L.G."/>
            <person name="Hibbett D."/>
            <person name="Henrissat B."/>
            <person name="Matheny P.B."/>
            <person name="Labbe J."/>
            <person name="Martin F.M."/>
        </authorList>
    </citation>
    <scope>NUCLEOTIDE SEQUENCE</scope>
    <source>
        <strain evidence="1">EC-137</strain>
    </source>
</reference>
<comment type="caution">
    <text evidence="1">The sequence shown here is derived from an EMBL/GenBank/DDBJ whole genome shotgun (WGS) entry which is preliminary data.</text>
</comment>
<reference evidence="1" key="1">
    <citation type="submission" date="2021-02" db="EMBL/GenBank/DDBJ databases">
        <authorList>
            <consortium name="DOE Joint Genome Institute"/>
            <person name="Ahrendt S."/>
            <person name="Looney B.P."/>
            <person name="Miyauchi S."/>
            <person name="Morin E."/>
            <person name="Drula E."/>
            <person name="Courty P.E."/>
            <person name="Chicoki N."/>
            <person name="Fauchery L."/>
            <person name="Kohler A."/>
            <person name="Kuo A."/>
            <person name="Labutti K."/>
            <person name="Pangilinan J."/>
            <person name="Lipzen A."/>
            <person name="Riley R."/>
            <person name="Andreopoulos W."/>
            <person name="He G."/>
            <person name="Johnson J."/>
            <person name="Barry K.W."/>
            <person name="Grigoriev I.V."/>
            <person name="Nagy L."/>
            <person name="Hibbett D."/>
            <person name="Henrissat B."/>
            <person name="Matheny P.B."/>
            <person name="Labbe J."/>
            <person name="Martin F."/>
        </authorList>
    </citation>
    <scope>NUCLEOTIDE SEQUENCE</scope>
    <source>
        <strain evidence="1">EC-137</strain>
    </source>
</reference>
<name>A0ACB8R0F0_9AGAM</name>
<evidence type="ECO:0000313" key="1">
    <source>
        <dbReference type="EMBL" id="KAI0037101.1"/>
    </source>
</evidence>
<organism evidence="1 2">
    <name type="scientific">Vararia minispora EC-137</name>
    <dbReference type="NCBI Taxonomy" id="1314806"/>
    <lineage>
        <taxon>Eukaryota</taxon>
        <taxon>Fungi</taxon>
        <taxon>Dikarya</taxon>
        <taxon>Basidiomycota</taxon>
        <taxon>Agaricomycotina</taxon>
        <taxon>Agaricomycetes</taxon>
        <taxon>Russulales</taxon>
        <taxon>Lachnocladiaceae</taxon>
        <taxon>Vararia</taxon>
    </lineage>
</organism>
<dbReference type="Proteomes" id="UP000814128">
    <property type="component" value="Unassembled WGS sequence"/>
</dbReference>
<dbReference type="EMBL" id="MU273466">
    <property type="protein sequence ID" value="KAI0037101.1"/>
    <property type="molecule type" value="Genomic_DNA"/>
</dbReference>
<sequence>MDSDFLPRTPVNLYGIVECYLCAEDAQPAPGAPALIQTQLGVNGENSREGTRLQGNRFCKHTYANGAGGYFYWNRNGSMYSRRHNETGVYVTAEGEEKPYDLRKGEQRAANEEAGEARAARAAREILRAAETARELRVAMEARELRAALEAKKIRAAEESREIRAAEESREIYAHEGGVLRAANKAEARVLRAAGGGVRAFDEEAGLSSGWKSPTGV</sequence>
<evidence type="ECO:0000313" key="2">
    <source>
        <dbReference type="Proteomes" id="UP000814128"/>
    </source>
</evidence>
<proteinExistence type="predicted"/>
<protein>
    <submittedName>
        <fullName evidence="1">Uncharacterized protein</fullName>
    </submittedName>
</protein>
<keyword evidence="2" id="KW-1185">Reference proteome</keyword>